<dbReference type="GO" id="GO:0032259">
    <property type="term" value="P:methylation"/>
    <property type="evidence" value="ECO:0007669"/>
    <property type="project" value="UniProtKB-KW"/>
</dbReference>
<reference evidence="6 7" key="2">
    <citation type="journal article" date="2012" name="Int. J. Syst. Evol. Microbiol.">
        <title>Magnetococcus marinus gen. nov., sp. nov., a marine, magnetotactic bacterium that represents a novel lineage (Magnetococcaceae fam. nov.; Magnetococcales ord. nov.) at the base of the Alphaproteobacteria.</title>
        <authorList>
            <person name="Bazylinski D.A."/>
            <person name="Williams T.J."/>
            <person name="Lefevre C.T."/>
            <person name="Berg R.J."/>
            <person name="Zhang C.L."/>
            <person name="Bowser S.S."/>
            <person name="Dean A.J."/>
            <person name="Beveridge T.J."/>
        </authorList>
    </citation>
    <scope>NUCLEOTIDE SEQUENCE [LARGE SCALE GENOMIC DNA]</scope>
    <source>
        <strain evidence="7">ATCC BAA-1437 / JCM 17883 / MC-1</strain>
    </source>
</reference>
<sequence precursor="true">MATIQRKKGNRSGYTTGACAAAAARAAALGLLEGRVPDQVACLLPNGQQVQFSVAEGCLGERLQDEPLTCTGTVAHAVIIKDAGDDPDVTHRAAMSADLRPLPDQPNRVVLKGGEGVGVVTKLGLGLEIGAPAINPVPRANIEENVRAVAAPYLEKCGIEVTISVPGGDELAKRTLNPRLGIVGGISILGTSGIVHAYSTSAFRASVEQHIEVAAKQGLSTMVLTTGGRTERFTQAQLPHLHEACFVQMGDFLQPALEAVVKAGIPHVVIGGMVGKLMKMAQGERNTHAGRNPVNMGLVAQIAAEVGAPAAVCDEIRRAETARFASDCMAELGLSLPFYDNLAQRVVQTLTQRYAGRFTLRILVCDFEGNKVTEAQGGYHG</sequence>
<keyword evidence="1 5" id="KW-0169">Cobalamin biosynthesis</keyword>
<dbReference type="HAMAP" id="MF_00787">
    <property type="entry name" value="CbiD"/>
    <property type="match status" value="1"/>
</dbReference>
<organism evidence="6 7">
    <name type="scientific">Magnetococcus marinus (strain ATCC BAA-1437 / JCM 17883 / MC-1)</name>
    <dbReference type="NCBI Taxonomy" id="156889"/>
    <lineage>
        <taxon>Bacteria</taxon>
        <taxon>Pseudomonadati</taxon>
        <taxon>Pseudomonadota</taxon>
        <taxon>Magnetococcia</taxon>
        <taxon>Magnetococcales</taxon>
        <taxon>Magnetococcaceae</taxon>
        <taxon>Magnetococcus</taxon>
    </lineage>
</organism>
<protein>
    <recommendedName>
        <fullName evidence="5">Cobalt-precorrin-5B C(1)-methyltransferase</fullName>
        <ecNumber evidence="5">2.1.1.195</ecNumber>
    </recommendedName>
    <alternativeName>
        <fullName evidence="5">Cobalt-precorrin-6A synthase</fullName>
    </alternativeName>
</protein>
<dbReference type="RefSeq" id="WP_011714686.1">
    <property type="nucleotide sequence ID" value="NC_008576.1"/>
</dbReference>
<comment type="similarity">
    <text evidence="5">Belongs to the CbiD family.</text>
</comment>
<evidence type="ECO:0000256" key="3">
    <source>
        <dbReference type="ARBA" id="ARBA00022679"/>
    </source>
</evidence>
<dbReference type="Pfam" id="PF01888">
    <property type="entry name" value="CbiD"/>
    <property type="match status" value="1"/>
</dbReference>
<comment type="function">
    <text evidence="5">Catalyzes the methylation of C-1 in cobalt-precorrin-5B to form cobalt-precorrin-6A.</text>
</comment>
<dbReference type="KEGG" id="mgm:Mmc1_3133"/>
<dbReference type="GO" id="GO:0019251">
    <property type="term" value="P:anaerobic cobalamin biosynthetic process"/>
    <property type="evidence" value="ECO:0007669"/>
    <property type="project" value="UniProtKB-UniRule"/>
</dbReference>
<dbReference type="EC" id="2.1.1.195" evidence="5"/>
<evidence type="ECO:0000313" key="7">
    <source>
        <dbReference type="Proteomes" id="UP000002586"/>
    </source>
</evidence>
<dbReference type="InterPro" id="IPR002748">
    <property type="entry name" value="CbiD"/>
</dbReference>
<dbReference type="PANTHER" id="PTHR35863:SF1">
    <property type="entry name" value="COBALT-PRECORRIN-5B C(1)-METHYLTRANSFERASE"/>
    <property type="match status" value="1"/>
</dbReference>
<dbReference type="PANTHER" id="PTHR35863">
    <property type="entry name" value="COBALT-PRECORRIN-5B C(1)-METHYLTRANSFERASE"/>
    <property type="match status" value="1"/>
</dbReference>
<dbReference type="STRING" id="156889.Mmc1_3133"/>
<dbReference type="PIRSF" id="PIRSF026782">
    <property type="entry name" value="CbiD"/>
    <property type="match status" value="1"/>
</dbReference>
<dbReference type="eggNOG" id="COG1903">
    <property type="taxonomic scope" value="Bacteria"/>
</dbReference>
<dbReference type="Gene3D" id="3.30.2110.10">
    <property type="entry name" value="CbiD-like"/>
    <property type="match status" value="1"/>
</dbReference>
<dbReference type="EMBL" id="CP000471">
    <property type="protein sequence ID" value="ABK45623.1"/>
    <property type="molecule type" value="Genomic_DNA"/>
</dbReference>
<reference evidence="7" key="1">
    <citation type="journal article" date="2009" name="Appl. Environ. Microbiol.">
        <title>Complete genome sequence of the chemolithoautotrophic marine magnetotactic coccus strain MC-1.</title>
        <authorList>
            <person name="Schubbe S."/>
            <person name="Williams T.J."/>
            <person name="Xie G."/>
            <person name="Kiss H.E."/>
            <person name="Brettin T.S."/>
            <person name="Martinez D."/>
            <person name="Ross C.A."/>
            <person name="Schuler D."/>
            <person name="Cox B.L."/>
            <person name="Nealson K.H."/>
            <person name="Bazylinski D.A."/>
        </authorList>
    </citation>
    <scope>NUCLEOTIDE SEQUENCE [LARGE SCALE GENOMIC DNA]</scope>
    <source>
        <strain evidence="7">ATCC BAA-1437 / JCM 17883 / MC-1</strain>
    </source>
</reference>
<keyword evidence="2 5" id="KW-0489">Methyltransferase</keyword>
<accession>A0LCD0</accession>
<keyword evidence="3 5" id="KW-0808">Transferase</keyword>
<keyword evidence="7" id="KW-1185">Reference proteome</keyword>
<proteinExistence type="inferred from homology"/>
<dbReference type="NCBIfam" id="TIGR00312">
    <property type="entry name" value="cbiD"/>
    <property type="match status" value="1"/>
</dbReference>
<dbReference type="NCBIfam" id="NF000849">
    <property type="entry name" value="PRK00075.1-1"/>
    <property type="match status" value="1"/>
</dbReference>
<dbReference type="AlphaFoldDB" id="A0LCD0"/>
<dbReference type="Proteomes" id="UP000002586">
    <property type="component" value="Chromosome"/>
</dbReference>
<keyword evidence="4 5" id="KW-0949">S-adenosyl-L-methionine</keyword>
<evidence type="ECO:0000256" key="2">
    <source>
        <dbReference type="ARBA" id="ARBA00022603"/>
    </source>
</evidence>
<dbReference type="InterPro" id="IPR036074">
    <property type="entry name" value="CbiD_sf"/>
</dbReference>
<evidence type="ECO:0000256" key="1">
    <source>
        <dbReference type="ARBA" id="ARBA00022573"/>
    </source>
</evidence>
<name>A0LCD0_MAGMM</name>
<comment type="catalytic activity">
    <reaction evidence="5">
        <text>Co-precorrin-5B + S-adenosyl-L-methionine = Co-precorrin-6A + S-adenosyl-L-homocysteine</text>
        <dbReference type="Rhea" id="RHEA:26285"/>
        <dbReference type="ChEBI" id="CHEBI:57856"/>
        <dbReference type="ChEBI" id="CHEBI:59789"/>
        <dbReference type="ChEBI" id="CHEBI:60063"/>
        <dbReference type="ChEBI" id="CHEBI:60064"/>
        <dbReference type="EC" id="2.1.1.195"/>
    </reaction>
</comment>
<dbReference type="SUPFAM" id="SSF111342">
    <property type="entry name" value="CbiD-like"/>
    <property type="match status" value="1"/>
</dbReference>
<gene>
    <name evidence="5" type="primary">cbiD</name>
    <name evidence="6" type="ordered locus">Mmc1_3133</name>
</gene>
<comment type="pathway">
    <text evidence="5">Cofactor biosynthesis; adenosylcobalamin biosynthesis; cob(II)yrinate a,c-diamide from sirohydrochlorin (anaerobic route): step 6/10.</text>
</comment>
<evidence type="ECO:0000313" key="6">
    <source>
        <dbReference type="EMBL" id="ABK45623.1"/>
    </source>
</evidence>
<evidence type="ECO:0000256" key="5">
    <source>
        <dbReference type="HAMAP-Rule" id="MF_00787"/>
    </source>
</evidence>
<dbReference type="GO" id="GO:0043780">
    <property type="term" value="F:cobalt-precorrin-5B C1-methyltransferase activity"/>
    <property type="evidence" value="ECO:0007669"/>
    <property type="project" value="RHEA"/>
</dbReference>
<dbReference type="HOGENOM" id="CLU_041273_0_0_5"/>
<evidence type="ECO:0000256" key="4">
    <source>
        <dbReference type="ARBA" id="ARBA00022691"/>
    </source>
</evidence>
<dbReference type="UniPathway" id="UPA00148">
    <property type="reaction ID" value="UER00227"/>
</dbReference>